<feature type="region of interest" description="Disordered" evidence="1">
    <location>
        <begin position="1"/>
        <end position="47"/>
    </location>
</feature>
<comment type="caution">
    <text evidence="2">The sequence shown here is derived from an EMBL/GenBank/DDBJ whole genome shotgun (WGS) entry which is preliminary data.</text>
</comment>
<proteinExistence type="predicted"/>
<dbReference type="EMBL" id="JARJCM010000009">
    <property type="protein sequence ID" value="KAJ7043692.1"/>
    <property type="molecule type" value="Genomic_DNA"/>
</dbReference>
<reference evidence="2" key="1">
    <citation type="submission" date="2023-03" db="EMBL/GenBank/DDBJ databases">
        <title>Massive genome expansion in bonnet fungi (Mycena s.s.) driven by repeated elements and novel gene families across ecological guilds.</title>
        <authorList>
            <consortium name="Lawrence Berkeley National Laboratory"/>
            <person name="Harder C.B."/>
            <person name="Miyauchi S."/>
            <person name="Viragh M."/>
            <person name="Kuo A."/>
            <person name="Thoen E."/>
            <person name="Andreopoulos B."/>
            <person name="Lu D."/>
            <person name="Skrede I."/>
            <person name="Drula E."/>
            <person name="Henrissat B."/>
            <person name="Morin E."/>
            <person name="Kohler A."/>
            <person name="Barry K."/>
            <person name="LaButti K."/>
            <person name="Morin E."/>
            <person name="Salamov A."/>
            <person name="Lipzen A."/>
            <person name="Mereny Z."/>
            <person name="Hegedus B."/>
            <person name="Baldrian P."/>
            <person name="Stursova M."/>
            <person name="Weitz H."/>
            <person name="Taylor A."/>
            <person name="Grigoriev I.V."/>
            <person name="Nagy L.G."/>
            <person name="Martin F."/>
            <person name="Kauserud H."/>
        </authorList>
    </citation>
    <scope>NUCLEOTIDE SEQUENCE</scope>
    <source>
        <strain evidence="2">CBHHK200</strain>
    </source>
</reference>
<dbReference type="AlphaFoldDB" id="A0AAD6TGV4"/>
<name>A0AAD6TGV4_9AGAR</name>
<accession>A0AAD6TGV4</accession>
<gene>
    <name evidence="2" type="ORF">C8F04DRAFT_727201</name>
</gene>
<dbReference type="Proteomes" id="UP001218188">
    <property type="component" value="Unassembled WGS sequence"/>
</dbReference>
<evidence type="ECO:0000313" key="2">
    <source>
        <dbReference type="EMBL" id="KAJ7043692.1"/>
    </source>
</evidence>
<organism evidence="2 3">
    <name type="scientific">Mycena alexandri</name>
    <dbReference type="NCBI Taxonomy" id="1745969"/>
    <lineage>
        <taxon>Eukaryota</taxon>
        <taxon>Fungi</taxon>
        <taxon>Dikarya</taxon>
        <taxon>Basidiomycota</taxon>
        <taxon>Agaricomycotina</taxon>
        <taxon>Agaricomycetes</taxon>
        <taxon>Agaricomycetidae</taxon>
        <taxon>Agaricales</taxon>
        <taxon>Marasmiineae</taxon>
        <taxon>Mycenaceae</taxon>
        <taxon>Mycena</taxon>
    </lineage>
</organism>
<keyword evidence="3" id="KW-1185">Reference proteome</keyword>
<evidence type="ECO:0000313" key="3">
    <source>
        <dbReference type="Proteomes" id="UP001218188"/>
    </source>
</evidence>
<protein>
    <submittedName>
        <fullName evidence="2">Uncharacterized protein</fullName>
    </submittedName>
</protein>
<evidence type="ECO:0000256" key="1">
    <source>
        <dbReference type="SAM" id="MobiDB-lite"/>
    </source>
</evidence>
<sequence length="411" mass="43941">MILNDKPVESVEGTPLDAPPSYEASGSAQPAPNAFSDSKRPPPIPIASVASGSSSFASSSSSGLKSAPASTSWFNFASPTVRQVRTTVLGLVRDLVKLQPSDHSVVAISILKSCADACTSNGMSINTILQEKSVEGHTPLYWAIVKRPAESHPEEPQAEDLLTTLLTLSTPLSAATMSDVRLACLLTSDQALFQRLRNSPEFAPLSPTDEMLLDATIPPDDITVENVSGGDEGAFIMDFAVVRFQKRMLVSKSVVLDFIARSRMWRLSFNVSTAEHRRPYLPPAGTWYASLSLLENSPPTWVDSRLLVPPPPESATEPPGEPGFASGLFGPGKPRARPTLSARMKATEQLRAPGRGPGHRNRVIVLLDGADGDGGLGNLQYAGCPYIASDETLRGRLEARLAKPEADCIIC</sequence>
<feature type="region of interest" description="Disordered" evidence="1">
    <location>
        <begin position="309"/>
        <end position="338"/>
    </location>
</feature>